<organism evidence="1 2">
    <name type="scientific">Litomosoides sigmodontis</name>
    <name type="common">Filarial nematode worm</name>
    <dbReference type="NCBI Taxonomy" id="42156"/>
    <lineage>
        <taxon>Eukaryota</taxon>
        <taxon>Metazoa</taxon>
        <taxon>Ecdysozoa</taxon>
        <taxon>Nematoda</taxon>
        <taxon>Chromadorea</taxon>
        <taxon>Rhabditida</taxon>
        <taxon>Spirurina</taxon>
        <taxon>Spiruromorpha</taxon>
        <taxon>Filarioidea</taxon>
        <taxon>Onchocercidae</taxon>
        <taxon>Litomosoides</taxon>
    </lineage>
</organism>
<dbReference type="EMBL" id="UYRX01000248">
    <property type="protein sequence ID" value="VDK78512.1"/>
    <property type="molecule type" value="Genomic_DNA"/>
</dbReference>
<dbReference type="Proteomes" id="UP000277928">
    <property type="component" value="Unassembled WGS sequence"/>
</dbReference>
<sequence length="76" mass="8665">SFLELWLCLREVCAYEEEKATLVNVTCRDLEDSCPKSVNQLVPISDNYRRRTYSTLMVALRASGDGVEFCTNQSII</sequence>
<dbReference type="AlphaFoldDB" id="A0A3P6SRN4"/>
<accession>A0A3P6SRN4</accession>
<feature type="non-terminal residue" evidence="1">
    <location>
        <position position="1"/>
    </location>
</feature>
<reference evidence="1 2" key="1">
    <citation type="submission" date="2018-08" db="EMBL/GenBank/DDBJ databases">
        <authorList>
            <person name="Laetsch R D."/>
            <person name="Stevens L."/>
            <person name="Kumar S."/>
            <person name="Blaxter L. M."/>
        </authorList>
    </citation>
    <scope>NUCLEOTIDE SEQUENCE [LARGE SCALE GENOMIC DNA]</scope>
</reference>
<protein>
    <submittedName>
        <fullName evidence="1">Uncharacterized protein</fullName>
    </submittedName>
</protein>
<evidence type="ECO:0000313" key="2">
    <source>
        <dbReference type="Proteomes" id="UP000277928"/>
    </source>
</evidence>
<evidence type="ECO:0000313" key="1">
    <source>
        <dbReference type="EMBL" id="VDK78512.1"/>
    </source>
</evidence>
<gene>
    <name evidence="1" type="ORF">NLS_LOCUS4107</name>
</gene>
<keyword evidence="2" id="KW-1185">Reference proteome</keyword>
<name>A0A3P6SRN4_LITSI</name>
<proteinExistence type="predicted"/>